<organism evidence="2 3">
    <name type="scientific">Streptomyces aureus</name>
    <dbReference type="NCBI Taxonomy" id="193461"/>
    <lineage>
        <taxon>Bacteria</taxon>
        <taxon>Bacillati</taxon>
        <taxon>Actinomycetota</taxon>
        <taxon>Actinomycetes</taxon>
        <taxon>Kitasatosporales</taxon>
        <taxon>Streptomycetaceae</taxon>
        <taxon>Streptomyces</taxon>
    </lineage>
</organism>
<dbReference type="Proteomes" id="UP001571476">
    <property type="component" value="Unassembled WGS sequence"/>
</dbReference>
<feature type="compositionally biased region" description="Low complexity" evidence="1">
    <location>
        <begin position="28"/>
        <end position="43"/>
    </location>
</feature>
<reference evidence="2 3" key="1">
    <citation type="submission" date="2024-08" db="EMBL/GenBank/DDBJ databases">
        <title>Genome sequence of Streptomyces aureus CACIA-1.46HGO.</title>
        <authorList>
            <person name="Evangelista-Martinez Z."/>
        </authorList>
    </citation>
    <scope>NUCLEOTIDE SEQUENCE [LARGE SCALE GENOMIC DNA]</scope>
    <source>
        <strain evidence="2 3">CACIA-1.46HGO</strain>
    </source>
</reference>
<feature type="compositionally biased region" description="Basic and acidic residues" evidence="1">
    <location>
        <begin position="59"/>
        <end position="71"/>
    </location>
</feature>
<protein>
    <recommendedName>
        <fullName evidence="4">Secreted protein</fullName>
    </recommendedName>
</protein>
<dbReference type="EMBL" id="JBGOSP010000014">
    <property type="protein sequence ID" value="MFA3839826.1"/>
    <property type="molecule type" value="Genomic_DNA"/>
</dbReference>
<feature type="region of interest" description="Disordered" evidence="1">
    <location>
        <begin position="28"/>
        <end position="80"/>
    </location>
</feature>
<sequence length="247" mass="25925">MTRRTGSGGASAGAAVAGAGRVSARFAATTSAPTTAAVSQPAVGERGEGRFRCAGPADEADRHGHSGKRDPVAPSSGRTWPGTDVMYCDLTRGHSGKRDPVAPSSGRTWPGTDVMYCDLTRGHSGKRDPVDPSSGRTWPGTDVMYCDLTRVHVPVHASRSPGSPVVGYLEQGGAGNWFVTEMKGETYRDGAAENNRWASTQADKGRWGWTPEVCFAGGGNYEDDASLLMPGSCTCANTCAPVPFWAR</sequence>
<evidence type="ECO:0000313" key="3">
    <source>
        <dbReference type="Proteomes" id="UP001571476"/>
    </source>
</evidence>
<evidence type="ECO:0000313" key="2">
    <source>
        <dbReference type="EMBL" id="MFA3839826.1"/>
    </source>
</evidence>
<proteinExistence type="predicted"/>
<name>A0ABV4SMY5_9ACTN</name>
<gene>
    <name evidence="2" type="ORF">ACEG43_27230</name>
</gene>
<keyword evidence="3" id="KW-1185">Reference proteome</keyword>
<evidence type="ECO:0008006" key="4">
    <source>
        <dbReference type="Google" id="ProtNLM"/>
    </source>
</evidence>
<evidence type="ECO:0000256" key="1">
    <source>
        <dbReference type="SAM" id="MobiDB-lite"/>
    </source>
</evidence>
<accession>A0ABV4SMY5</accession>
<dbReference type="RefSeq" id="WP_372564546.1">
    <property type="nucleotide sequence ID" value="NZ_JBGOSP010000014.1"/>
</dbReference>
<comment type="caution">
    <text evidence="2">The sequence shown here is derived from an EMBL/GenBank/DDBJ whole genome shotgun (WGS) entry which is preliminary data.</text>
</comment>